<evidence type="ECO:0000256" key="1">
    <source>
        <dbReference type="SAM" id="MobiDB-lite"/>
    </source>
</evidence>
<name>A0A2P5EKQ8_TREOI</name>
<evidence type="ECO:0000313" key="3">
    <source>
        <dbReference type="Proteomes" id="UP000237000"/>
    </source>
</evidence>
<dbReference type="InParanoid" id="A0A2P5EKQ8"/>
<dbReference type="AlphaFoldDB" id="A0A2P5EKQ8"/>
<feature type="compositionally biased region" description="Basic and acidic residues" evidence="1">
    <location>
        <begin position="41"/>
        <end position="51"/>
    </location>
</feature>
<comment type="caution">
    <text evidence="2">The sequence shown here is derived from an EMBL/GenBank/DDBJ whole genome shotgun (WGS) entry which is preliminary data.</text>
</comment>
<gene>
    <name evidence="2" type="ORF">TorRG33x02_181490</name>
</gene>
<organism evidence="2 3">
    <name type="scientific">Trema orientale</name>
    <name type="common">Charcoal tree</name>
    <name type="synonym">Celtis orientalis</name>
    <dbReference type="NCBI Taxonomy" id="63057"/>
    <lineage>
        <taxon>Eukaryota</taxon>
        <taxon>Viridiplantae</taxon>
        <taxon>Streptophyta</taxon>
        <taxon>Embryophyta</taxon>
        <taxon>Tracheophyta</taxon>
        <taxon>Spermatophyta</taxon>
        <taxon>Magnoliopsida</taxon>
        <taxon>eudicotyledons</taxon>
        <taxon>Gunneridae</taxon>
        <taxon>Pentapetalae</taxon>
        <taxon>rosids</taxon>
        <taxon>fabids</taxon>
        <taxon>Rosales</taxon>
        <taxon>Cannabaceae</taxon>
        <taxon>Trema</taxon>
    </lineage>
</organism>
<feature type="region of interest" description="Disordered" evidence="1">
    <location>
        <begin position="41"/>
        <end position="62"/>
    </location>
</feature>
<dbReference type="EMBL" id="JXTC01000137">
    <property type="protein sequence ID" value="PON86099.1"/>
    <property type="molecule type" value="Genomic_DNA"/>
</dbReference>
<reference evidence="3" key="1">
    <citation type="submission" date="2016-06" db="EMBL/GenBank/DDBJ databases">
        <title>Parallel loss of symbiosis genes in relatives of nitrogen-fixing non-legume Parasponia.</title>
        <authorList>
            <person name="Van Velzen R."/>
            <person name="Holmer R."/>
            <person name="Bu F."/>
            <person name="Rutten L."/>
            <person name="Van Zeijl A."/>
            <person name="Liu W."/>
            <person name="Santuari L."/>
            <person name="Cao Q."/>
            <person name="Sharma T."/>
            <person name="Shen D."/>
            <person name="Roswanjaya Y."/>
            <person name="Wardhani T."/>
            <person name="Kalhor M.S."/>
            <person name="Jansen J."/>
            <person name="Van den Hoogen J."/>
            <person name="Gungor B."/>
            <person name="Hartog M."/>
            <person name="Hontelez J."/>
            <person name="Verver J."/>
            <person name="Yang W.-C."/>
            <person name="Schijlen E."/>
            <person name="Repin R."/>
            <person name="Schilthuizen M."/>
            <person name="Schranz E."/>
            <person name="Heidstra R."/>
            <person name="Miyata K."/>
            <person name="Fedorova E."/>
            <person name="Kohlen W."/>
            <person name="Bisseling T."/>
            <person name="Smit S."/>
            <person name="Geurts R."/>
        </authorList>
    </citation>
    <scope>NUCLEOTIDE SEQUENCE [LARGE SCALE GENOMIC DNA]</scope>
    <source>
        <strain evidence="3">cv. RG33-2</strain>
    </source>
</reference>
<dbReference type="Proteomes" id="UP000237000">
    <property type="component" value="Unassembled WGS sequence"/>
</dbReference>
<accession>A0A2P5EKQ8</accession>
<sequence length="62" mass="7050">MDYANTGLKDLILTLLWVSKQQHGFLKEVLDVSHHDTRVSMEKVPAERETPNLDGALVKPTY</sequence>
<keyword evidence="3" id="KW-1185">Reference proteome</keyword>
<dbReference type="OrthoDB" id="10316306at2759"/>
<protein>
    <submittedName>
        <fullName evidence="2">Uncharacterized protein</fullName>
    </submittedName>
</protein>
<evidence type="ECO:0000313" key="2">
    <source>
        <dbReference type="EMBL" id="PON86099.1"/>
    </source>
</evidence>
<proteinExistence type="predicted"/>